<accession>D4B1H0</accession>
<comment type="caution">
    <text evidence="2">The sequence shown here is derived from an EMBL/GenBank/DDBJ whole genome shotgun (WGS) entry which is preliminary data.</text>
</comment>
<dbReference type="KEGG" id="abe:ARB_02299"/>
<dbReference type="STRING" id="663331.D4B1H0"/>
<reference evidence="3" key="1">
    <citation type="journal article" date="2011" name="Genome Biol.">
        <title>Comparative and functional genomics provide insights into the pathogenicity of dermatophytic fungi.</title>
        <authorList>
            <person name="Burmester A."/>
            <person name="Shelest E."/>
            <person name="Gloeckner G."/>
            <person name="Heddergott C."/>
            <person name="Schindler S."/>
            <person name="Staib P."/>
            <person name="Heidel A."/>
            <person name="Felder M."/>
            <person name="Petzold A."/>
            <person name="Szafranski K."/>
            <person name="Feuermann M."/>
            <person name="Pedruzzi I."/>
            <person name="Priebe S."/>
            <person name="Groth M."/>
            <person name="Winkler R."/>
            <person name="Li W."/>
            <person name="Kniemeyer O."/>
            <person name="Schroeckh V."/>
            <person name="Hertweck C."/>
            <person name="Hube B."/>
            <person name="White T.C."/>
            <person name="Platzer M."/>
            <person name="Guthke R."/>
            <person name="Heitman J."/>
            <person name="Woestemeyer J."/>
            <person name="Zipfel P.F."/>
            <person name="Monod M."/>
            <person name="Brakhage A.A."/>
        </authorList>
    </citation>
    <scope>NUCLEOTIDE SEQUENCE [LARGE SCALE GENOMIC DNA]</scope>
    <source>
        <strain evidence="3">ATCC MYA-4681 / CBS 112371</strain>
    </source>
</reference>
<dbReference type="Proteomes" id="UP000008866">
    <property type="component" value="Unassembled WGS sequence"/>
</dbReference>
<organism evidence="2 3">
    <name type="scientific">Arthroderma benhamiae (strain ATCC MYA-4681 / CBS 112371)</name>
    <name type="common">Trichophyton mentagrophytes</name>
    <dbReference type="NCBI Taxonomy" id="663331"/>
    <lineage>
        <taxon>Eukaryota</taxon>
        <taxon>Fungi</taxon>
        <taxon>Dikarya</taxon>
        <taxon>Ascomycota</taxon>
        <taxon>Pezizomycotina</taxon>
        <taxon>Eurotiomycetes</taxon>
        <taxon>Eurotiomycetidae</taxon>
        <taxon>Onygenales</taxon>
        <taxon>Arthrodermataceae</taxon>
        <taxon>Trichophyton</taxon>
    </lineage>
</organism>
<dbReference type="AlphaFoldDB" id="D4B1H0"/>
<dbReference type="EMBL" id="ABSU01000026">
    <property type="protein sequence ID" value="EFE30809.1"/>
    <property type="molecule type" value="Genomic_DNA"/>
</dbReference>
<dbReference type="OMA" id="CMSHLHA"/>
<sequence>MSPCMSHLHASIFDNSETQPIPILPPPPAPLSTGPSRARRQLAARLALQKQQALDAAAANNEGSEEDGKNPLLNFGNNRSFSTADHVLNTVFAKGETEDSSGNAMHDADTTGDLDHQSSSFSGFQDVSGYSDSSSDEDGSLPMESVERKFRLPVDAFDDDDEMGDMVGPSTSYSDEDDETIIQEALGYSTFLDSDHHGLDGSVYPEERELTPDSARSQDNSDGEDDGLVEILVPGKRSVTK</sequence>
<protein>
    <submittedName>
        <fullName evidence="2">Uncharacterized protein</fullName>
    </submittedName>
</protein>
<feature type="compositionally biased region" description="Basic and acidic residues" evidence="1">
    <location>
        <begin position="193"/>
        <end position="211"/>
    </location>
</feature>
<gene>
    <name evidence="2" type="ORF">ARB_02299</name>
</gene>
<evidence type="ECO:0000313" key="2">
    <source>
        <dbReference type="EMBL" id="EFE30809.1"/>
    </source>
</evidence>
<keyword evidence="3" id="KW-1185">Reference proteome</keyword>
<feature type="region of interest" description="Disordered" evidence="1">
    <location>
        <begin position="17"/>
        <end position="77"/>
    </location>
</feature>
<dbReference type="eggNOG" id="KOG2073">
    <property type="taxonomic scope" value="Eukaryota"/>
</dbReference>
<evidence type="ECO:0000313" key="3">
    <source>
        <dbReference type="Proteomes" id="UP000008866"/>
    </source>
</evidence>
<name>D4B1H0_ARTBC</name>
<feature type="compositionally biased region" description="Low complexity" evidence="1">
    <location>
        <begin position="43"/>
        <end position="59"/>
    </location>
</feature>
<feature type="compositionally biased region" description="Basic and acidic residues" evidence="1">
    <location>
        <begin position="106"/>
        <end position="116"/>
    </location>
</feature>
<feature type="region of interest" description="Disordered" evidence="1">
    <location>
        <begin position="193"/>
        <end position="241"/>
    </location>
</feature>
<dbReference type="GeneID" id="9526401"/>
<dbReference type="HOGENOM" id="CLU_100633_0_0_1"/>
<evidence type="ECO:0000256" key="1">
    <source>
        <dbReference type="SAM" id="MobiDB-lite"/>
    </source>
</evidence>
<feature type="region of interest" description="Disordered" evidence="1">
    <location>
        <begin position="96"/>
        <end position="178"/>
    </location>
</feature>
<dbReference type="RefSeq" id="XP_003011449.1">
    <property type="nucleotide sequence ID" value="XM_003011403.1"/>
</dbReference>
<proteinExistence type="predicted"/>